<keyword evidence="3" id="KW-1185">Reference proteome</keyword>
<dbReference type="OrthoDB" id="427950at2759"/>
<feature type="non-terminal residue" evidence="2">
    <location>
        <position position="178"/>
    </location>
</feature>
<evidence type="ECO:0000259" key="1">
    <source>
        <dbReference type="PROSITE" id="PS50222"/>
    </source>
</evidence>
<dbReference type="EMBL" id="CAIIXF020000007">
    <property type="protein sequence ID" value="CAH1788883.1"/>
    <property type="molecule type" value="Genomic_DNA"/>
</dbReference>
<dbReference type="AlphaFoldDB" id="A0A8S4P7M5"/>
<name>A0A8S4P7M5_OWEFU</name>
<dbReference type="Pfam" id="PF13202">
    <property type="entry name" value="EF-hand_5"/>
    <property type="match status" value="2"/>
</dbReference>
<dbReference type="Gene3D" id="1.10.238.10">
    <property type="entry name" value="EF-hand"/>
    <property type="match status" value="1"/>
</dbReference>
<dbReference type="GO" id="GO:0005509">
    <property type="term" value="F:calcium ion binding"/>
    <property type="evidence" value="ECO:0007669"/>
    <property type="project" value="InterPro"/>
</dbReference>
<feature type="domain" description="EF-hand" evidence="1">
    <location>
        <begin position="154"/>
        <end position="178"/>
    </location>
</feature>
<evidence type="ECO:0000313" key="3">
    <source>
        <dbReference type="Proteomes" id="UP000749559"/>
    </source>
</evidence>
<evidence type="ECO:0000313" key="2">
    <source>
        <dbReference type="EMBL" id="CAH1788883.1"/>
    </source>
</evidence>
<dbReference type="InterPro" id="IPR011992">
    <property type="entry name" value="EF-hand-dom_pair"/>
</dbReference>
<dbReference type="SUPFAM" id="SSF47473">
    <property type="entry name" value="EF-hand"/>
    <property type="match status" value="1"/>
</dbReference>
<dbReference type="InterPro" id="IPR002048">
    <property type="entry name" value="EF_hand_dom"/>
</dbReference>
<sequence length="178" mass="20477">MSSILCHKMSNSKNIAFSEEHIMVRDLPITWIRKVLTWLRCYDIDNDGYAGYDDFMKIADRLIKYGKLKEKAADDVIEFFQTHATASKAGVRSEIMAATGTVQQMLAGWKIKDNPAAIKGWRSGFSLMFKIFDLNSSGFVTFDEYLVFWLVYGLDLRFARMQFDYMDTDGDGKISEEE</sequence>
<accession>A0A8S4P7M5</accession>
<comment type="caution">
    <text evidence="2">The sequence shown here is derived from an EMBL/GenBank/DDBJ whole genome shotgun (WGS) entry which is preliminary data.</text>
</comment>
<dbReference type="CDD" id="cd00051">
    <property type="entry name" value="EFh"/>
    <property type="match status" value="1"/>
</dbReference>
<dbReference type="Proteomes" id="UP000749559">
    <property type="component" value="Unassembled WGS sequence"/>
</dbReference>
<reference evidence="2" key="1">
    <citation type="submission" date="2022-03" db="EMBL/GenBank/DDBJ databases">
        <authorList>
            <person name="Martin C."/>
        </authorList>
    </citation>
    <scope>NUCLEOTIDE SEQUENCE</scope>
</reference>
<organism evidence="2 3">
    <name type="scientific">Owenia fusiformis</name>
    <name type="common">Polychaete worm</name>
    <dbReference type="NCBI Taxonomy" id="6347"/>
    <lineage>
        <taxon>Eukaryota</taxon>
        <taxon>Metazoa</taxon>
        <taxon>Spiralia</taxon>
        <taxon>Lophotrochozoa</taxon>
        <taxon>Annelida</taxon>
        <taxon>Polychaeta</taxon>
        <taxon>Sedentaria</taxon>
        <taxon>Canalipalpata</taxon>
        <taxon>Sabellida</taxon>
        <taxon>Oweniida</taxon>
        <taxon>Oweniidae</taxon>
        <taxon>Owenia</taxon>
    </lineage>
</organism>
<proteinExistence type="predicted"/>
<protein>
    <recommendedName>
        <fullName evidence="1">EF-hand domain-containing protein</fullName>
    </recommendedName>
</protein>
<gene>
    <name evidence="2" type="ORF">OFUS_LOCUS14334</name>
</gene>
<dbReference type="PROSITE" id="PS50222">
    <property type="entry name" value="EF_HAND_2"/>
    <property type="match status" value="1"/>
</dbReference>